<gene>
    <name evidence="1" type="ORF">PUN28_014232</name>
</gene>
<evidence type="ECO:0000313" key="2">
    <source>
        <dbReference type="Proteomes" id="UP001430953"/>
    </source>
</evidence>
<comment type="caution">
    <text evidence="1">The sequence shown here is derived from an EMBL/GenBank/DDBJ whole genome shotgun (WGS) entry which is preliminary data.</text>
</comment>
<proteinExistence type="predicted"/>
<organism evidence="1 2">
    <name type="scientific">Cardiocondyla obscurior</name>
    <dbReference type="NCBI Taxonomy" id="286306"/>
    <lineage>
        <taxon>Eukaryota</taxon>
        <taxon>Metazoa</taxon>
        <taxon>Ecdysozoa</taxon>
        <taxon>Arthropoda</taxon>
        <taxon>Hexapoda</taxon>
        <taxon>Insecta</taxon>
        <taxon>Pterygota</taxon>
        <taxon>Neoptera</taxon>
        <taxon>Endopterygota</taxon>
        <taxon>Hymenoptera</taxon>
        <taxon>Apocrita</taxon>
        <taxon>Aculeata</taxon>
        <taxon>Formicoidea</taxon>
        <taxon>Formicidae</taxon>
        <taxon>Myrmicinae</taxon>
        <taxon>Cardiocondyla</taxon>
    </lineage>
</organism>
<reference evidence="1 2" key="1">
    <citation type="submission" date="2023-03" db="EMBL/GenBank/DDBJ databases">
        <title>High recombination rates correlate with genetic variation in Cardiocondyla obscurior ants.</title>
        <authorList>
            <person name="Errbii M."/>
        </authorList>
    </citation>
    <scope>NUCLEOTIDE SEQUENCE [LARGE SCALE GENOMIC DNA]</scope>
    <source>
        <strain evidence="1">Alpha-2009</strain>
        <tissue evidence="1">Whole body</tissue>
    </source>
</reference>
<accession>A0AAW2EZ54</accession>
<dbReference type="EMBL" id="JADYXP020000015">
    <property type="protein sequence ID" value="KAL0108999.1"/>
    <property type="molecule type" value="Genomic_DNA"/>
</dbReference>
<sequence>MYINIICIYINIKGRENTADVAGKFAIPEKNCPLDILGRRKECGLSSLTLGVRDRERERQRKVRKRIKRVKKRGCNYYYFFFF</sequence>
<keyword evidence="2" id="KW-1185">Reference proteome</keyword>
<dbReference type="Proteomes" id="UP001430953">
    <property type="component" value="Unassembled WGS sequence"/>
</dbReference>
<evidence type="ECO:0000313" key="1">
    <source>
        <dbReference type="EMBL" id="KAL0108999.1"/>
    </source>
</evidence>
<protein>
    <submittedName>
        <fullName evidence="1">Uncharacterized protein</fullName>
    </submittedName>
</protein>
<name>A0AAW2EZ54_9HYME</name>
<dbReference type="AlphaFoldDB" id="A0AAW2EZ54"/>